<dbReference type="GO" id="GO:0009734">
    <property type="term" value="P:auxin-activated signaling pathway"/>
    <property type="evidence" value="ECO:0007669"/>
    <property type="project" value="UniProtKB-KW"/>
</dbReference>
<evidence type="ECO:0000256" key="1">
    <source>
        <dbReference type="ARBA" id="ARBA00002281"/>
    </source>
</evidence>
<comment type="subcellular location">
    <subcellularLocation>
        <location evidence="2">Cell membrane</location>
    </subcellularLocation>
</comment>
<comment type="function">
    <text evidence="1">Involved in auxin transport. Regulator of the auxin signaling pathway.</text>
</comment>
<dbReference type="AlphaFoldDB" id="A0AAW2QXM4"/>
<gene>
    <name evidence="9" type="ORF">Scaly_0933900</name>
</gene>
<organism evidence="9">
    <name type="scientific">Sesamum calycinum</name>
    <dbReference type="NCBI Taxonomy" id="2727403"/>
    <lineage>
        <taxon>Eukaryota</taxon>
        <taxon>Viridiplantae</taxon>
        <taxon>Streptophyta</taxon>
        <taxon>Embryophyta</taxon>
        <taxon>Tracheophyta</taxon>
        <taxon>Spermatophyta</taxon>
        <taxon>Magnoliopsida</taxon>
        <taxon>eudicotyledons</taxon>
        <taxon>Gunneridae</taxon>
        <taxon>Pentapetalae</taxon>
        <taxon>asterids</taxon>
        <taxon>lamiids</taxon>
        <taxon>Lamiales</taxon>
        <taxon>Pedaliaceae</taxon>
        <taxon>Sesamum</taxon>
    </lineage>
</organism>
<keyword evidence="6" id="KW-0472">Membrane</keyword>
<evidence type="ECO:0000256" key="2">
    <source>
        <dbReference type="ARBA" id="ARBA00004236"/>
    </source>
</evidence>
<dbReference type="GO" id="GO:0005886">
    <property type="term" value="C:plasma membrane"/>
    <property type="evidence" value="ECO:0007669"/>
    <property type="project" value="UniProtKB-SubCell"/>
</dbReference>
<accession>A0AAW2QXM4</accession>
<evidence type="ECO:0000256" key="5">
    <source>
        <dbReference type="ARBA" id="ARBA00022475"/>
    </source>
</evidence>
<feature type="compositionally biased region" description="Basic and acidic residues" evidence="8">
    <location>
        <begin position="257"/>
        <end position="282"/>
    </location>
</feature>
<evidence type="ECO:0000256" key="8">
    <source>
        <dbReference type="SAM" id="MobiDB-lite"/>
    </source>
</evidence>
<protein>
    <submittedName>
        <fullName evidence="9">Protein BIG GRAIN 1-like E</fullName>
    </submittedName>
</protein>
<sequence length="282" mass="31953">MSMSVTGFSSDPNKMYKNSFHCRNDSGELDVFEAAGYFSSVNTDQSPGAYIINGANFAQKFIREEKQQHVQRARMSLDMPIRNPVPAEYHIMDQKQMIKENKKHKQPSSPGGRLASFLNSLFSQTHLKKKKSKSGSTMKDSLEEESPGGRRKRRSSISHFRITSSTISSTAASTDSKSSLFSSSSSGFRTPPPYANTPQNHTRNSETWLISSRRFPGLKTAVEFQAHIGESAVCGEKSHRLRLDGRKIQNQQRRSREKFQEREFRGDSNQEFHHELGIQEVQ</sequence>
<feature type="region of interest" description="Disordered" evidence="8">
    <location>
        <begin position="247"/>
        <end position="282"/>
    </location>
</feature>
<feature type="region of interest" description="Disordered" evidence="8">
    <location>
        <begin position="127"/>
        <end position="204"/>
    </location>
</feature>
<dbReference type="EMBL" id="JACGWM010000005">
    <property type="protein sequence ID" value="KAL0372523.1"/>
    <property type="molecule type" value="Genomic_DNA"/>
</dbReference>
<evidence type="ECO:0000256" key="6">
    <source>
        <dbReference type="ARBA" id="ARBA00023136"/>
    </source>
</evidence>
<keyword evidence="4" id="KW-0813">Transport</keyword>
<proteinExistence type="inferred from homology"/>
<keyword evidence="7" id="KW-0927">Auxin signaling pathway</keyword>
<reference evidence="9" key="1">
    <citation type="submission" date="2020-06" db="EMBL/GenBank/DDBJ databases">
        <authorList>
            <person name="Li T."/>
            <person name="Hu X."/>
            <person name="Zhang T."/>
            <person name="Song X."/>
            <person name="Zhang H."/>
            <person name="Dai N."/>
            <person name="Sheng W."/>
            <person name="Hou X."/>
            <person name="Wei L."/>
        </authorList>
    </citation>
    <scope>NUCLEOTIDE SEQUENCE</scope>
    <source>
        <strain evidence="9">KEN8</strain>
        <tissue evidence="9">Leaf</tissue>
    </source>
</reference>
<feature type="compositionally biased region" description="Low complexity" evidence="8">
    <location>
        <begin position="157"/>
        <end position="186"/>
    </location>
</feature>
<evidence type="ECO:0000256" key="4">
    <source>
        <dbReference type="ARBA" id="ARBA00022448"/>
    </source>
</evidence>
<dbReference type="PANTHER" id="PTHR33541">
    <property type="entry name" value="PROTEIN BIG GRAIN 1-LIKE A-RELATED"/>
    <property type="match status" value="1"/>
</dbReference>
<evidence type="ECO:0000256" key="7">
    <source>
        <dbReference type="ARBA" id="ARBA00023294"/>
    </source>
</evidence>
<keyword evidence="5" id="KW-1003">Cell membrane</keyword>
<evidence type="ECO:0000256" key="3">
    <source>
        <dbReference type="ARBA" id="ARBA00010067"/>
    </source>
</evidence>
<reference evidence="9" key="2">
    <citation type="journal article" date="2024" name="Plant">
        <title>Genomic evolution and insights into agronomic trait innovations of Sesamum species.</title>
        <authorList>
            <person name="Miao H."/>
            <person name="Wang L."/>
            <person name="Qu L."/>
            <person name="Liu H."/>
            <person name="Sun Y."/>
            <person name="Le M."/>
            <person name="Wang Q."/>
            <person name="Wei S."/>
            <person name="Zheng Y."/>
            <person name="Lin W."/>
            <person name="Duan Y."/>
            <person name="Cao H."/>
            <person name="Xiong S."/>
            <person name="Wang X."/>
            <person name="Wei L."/>
            <person name="Li C."/>
            <person name="Ma Q."/>
            <person name="Ju M."/>
            <person name="Zhao R."/>
            <person name="Li G."/>
            <person name="Mu C."/>
            <person name="Tian Q."/>
            <person name="Mei H."/>
            <person name="Zhang T."/>
            <person name="Gao T."/>
            <person name="Zhang H."/>
        </authorList>
    </citation>
    <scope>NUCLEOTIDE SEQUENCE</scope>
    <source>
        <strain evidence="9">KEN8</strain>
    </source>
</reference>
<dbReference type="InterPro" id="IPR039621">
    <property type="entry name" value="BG1-like"/>
</dbReference>
<evidence type="ECO:0000313" key="9">
    <source>
        <dbReference type="EMBL" id="KAL0372523.1"/>
    </source>
</evidence>
<dbReference type="PANTHER" id="PTHR33541:SF11">
    <property type="entry name" value="PROTEIN BIG GRAIN 1-LIKE E"/>
    <property type="match status" value="1"/>
</dbReference>
<comment type="caution">
    <text evidence="9">The sequence shown here is derived from an EMBL/GenBank/DDBJ whole genome shotgun (WGS) entry which is preliminary data.</text>
</comment>
<comment type="similarity">
    <text evidence="3">Belongs to the BIG GRAIN 1 (BG1) plant protein family.</text>
</comment>
<name>A0AAW2QXM4_9LAMI</name>